<name>A0A4Y3PQ99_BREPA</name>
<protein>
    <submittedName>
        <fullName evidence="1">Uncharacterized protein</fullName>
    </submittedName>
</protein>
<dbReference type="EMBL" id="BJMH01000019">
    <property type="protein sequence ID" value="GEB34156.1"/>
    <property type="molecule type" value="Genomic_DNA"/>
</dbReference>
<reference evidence="1 2" key="1">
    <citation type="submission" date="2019-06" db="EMBL/GenBank/DDBJ databases">
        <title>Whole genome shotgun sequence of Brevibacillus parabrevis NBRC 12334.</title>
        <authorList>
            <person name="Hosoyama A."/>
            <person name="Uohara A."/>
            <person name="Ohji S."/>
            <person name="Ichikawa N."/>
        </authorList>
    </citation>
    <scope>NUCLEOTIDE SEQUENCE [LARGE SCALE GENOMIC DNA]</scope>
    <source>
        <strain evidence="1 2">NBRC 12334</strain>
    </source>
</reference>
<gene>
    <name evidence="1" type="ORF">BPA01_37360</name>
</gene>
<dbReference type="AlphaFoldDB" id="A0A4Y3PQ99"/>
<organism evidence="1 2">
    <name type="scientific">Brevibacillus parabrevis</name>
    <dbReference type="NCBI Taxonomy" id="54914"/>
    <lineage>
        <taxon>Bacteria</taxon>
        <taxon>Bacillati</taxon>
        <taxon>Bacillota</taxon>
        <taxon>Bacilli</taxon>
        <taxon>Bacillales</taxon>
        <taxon>Paenibacillaceae</taxon>
        <taxon>Brevibacillus</taxon>
    </lineage>
</organism>
<dbReference type="Proteomes" id="UP000316882">
    <property type="component" value="Unassembled WGS sequence"/>
</dbReference>
<evidence type="ECO:0000313" key="1">
    <source>
        <dbReference type="EMBL" id="GEB34156.1"/>
    </source>
</evidence>
<proteinExistence type="predicted"/>
<keyword evidence="2" id="KW-1185">Reference proteome</keyword>
<comment type="caution">
    <text evidence="1">The sequence shown here is derived from an EMBL/GenBank/DDBJ whole genome shotgun (WGS) entry which is preliminary data.</text>
</comment>
<evidence type="ECO:0000313" key="2">
    <source>
        <dbReference type="Proteomes" id="UP000316882"/>
    </source>
</evidence>
<dbReference type="RefSeq" id="WP_122964569.1">
    <property type="nucleotide sequence ID" value="NZ_BJMH01000019.1"/>
</dbReference>
<accession>A0A4Y3PQ99</accession>
<sequence length="174" mass="20604">MDYFLLKQDERYTDVPLLMDVHKQIDIRDMRISRAYKIADPLIFHVKAGAGSSFLDIMDRQLLLLSDKLKRVVEVYEPDTLFKLTPLIDLSRQLQKNYYLPILEEREVLSPRTEFHHGKSRIKKLVLHKEKMRGKKIVRIKESEKPLIVVRLDVAESILRRDLTGIWLERVPVE</sequence>